<sequence>MKTGCAILVACALVMGTSLGSHGNVQTIAPCRPGFSQSFYTVLVPRGVLQGLNIHKACGGVEGTLSVIDMSDVLVTQQVGGVLACVSKCLRMSQSFCLLADLDMSILLGSPLQPVPTISSSVQAATFPSISNSALFILKTCLPQHNLALGCISTVRGESNGRAGTLGRAGEHQVEKIQRQFSRDCKHWPDTSRMLMPRREFSGARCGLRVEPGRGMESRKFRLSCLHNCLIWLRCTGVRVSDSSQFSRYCLALVSKAWPSKQNQI</sequence>
<evidence type="ECO:0000313" key="2">
    <source>
        <dbReference type="EMBL" id="KAL1265675.1"/>
    </source>
</evidence>
<comment type="caution">
    <text evidence="2">The sequence shown here is derived from an EMBL/GenBank/DDBJ whole genome shotgun (WGS) entry which is preliminary data.</text>
</comment>
<protein>
    <submittedName>
        <fullName evidence="2">Uncharacterized protein</fullName>
    </submittedName>
</protein>
<keyword evidence="1" id="KW-0732">Signal</keyword>
<organism evidence="2 3">
    <name type="scientific">Cirrhinus molitorella</name>
    <name type="common">mud carp</name>
    <dbReference type="NCBI Taxonomy" id="172907"/>
    <lineage>
        <taxon>Eukaryota</taxon>
        <taxon>Metazoa</taxon>
        <taxon>Chordata</taxon>
        <taxon>Craniata</taxon>
        <taxon>Vertebrata</taxon>
        <taxon>Euteleostomi</taxon>
        <taxon>Actinopterygii</taxon>
        <taxon>Neopterygii</taxon>
        <taxon>Teleostei</taxon>
        <taxon>Ostariophysi</taxon>
        <taxon>Cypriniformes</taxon>
        <taxon>Cyprinidae</taxon>
        <taxon>Labeoninae</taxon>
        <taxon>Labeonini</taxon>
        <taxon>Cirrhinus</taxon>
    </lineage>
</organism>
<feature type="signal peptide" evidence="1">
    <location>
        <begin position="1"/>
        <end position="20"/>
    </location>
</feature>
<keyword evidence="3" id="KW-1185">Reference proteome</keyword>
<evidence type="ECO:0000313" key="3">
    <source>
        <dbReference type="Proteomes" id="UP001558613"/>
    </source>
</evidence>
<reference evidence="2 3" key="1">
    <citation type="submission" date="2023-09" db="EMBL/GenBank/DDBJ databases">
        <authorList>
            <person name="Wang M."/>
        </authorList>
    </citation>
    <scope>NUCLEOTIDE SEQUENCE [LARGE SCALE GENOMIC DNA]</scope>
    <source>
        <strain evidence="2">GT-2023</strain>
        <tissue evidence="2">Liver</tissue>
    </source>
</reference>
<evidence type="ECO:0000256" key="1">
    <source>
        <dbReference type="SAM" id="SignalP"/>
    </source>
</evidence>
<dbReference type="EMBL" id="JAYMGO010000011">
    <property type="protein sequence ID" value="KAL1265675.1"/>
    <property type="molecule type" value="Genomic_DNA"/>
</dbReference>
<name>A0ABR3MM36_9TELE</name>
<feature type="chain" id="PRO_5045201817" evidence="1">
    <location>
        <begin position="21"/>
        <end position="265"/>
    </location>
</feature>
<dbReference type="Proteomes" id="UP001558613">
    <property type="component" value="Unassembled WGS sequence"/>
</dbReference>
<accession>A0ABR3MM36</accession>
<proteinExistence type="predicted"/>
<gene>
    <name evidence="2" type="ORF">QQF64_003702</name>
</gene>